<evidence type="ECO:0000256" key="1">
    <source>
        <dbReference type="PROSITE-ProRule" id="PRU00047"/>
    </source>
</evidence>
<accession>A0A5S6QE72</accession>
<dbReference type="InterPro" id="IPR001878">
    <property type="entry name" value="Znf_CCHC"/>
</dbReference>
<dbReference type="Gene3D" id="4.10.60.10">
    <property type="entry name" value="Zinc finger, CCHC-type"/>
    <property type="match status" value="1"/>
</dbReference>
<evidence type="ECO:0000259" key="3">
    <source>
        <dbReference type="PROSITE" id="PS50158"/>
    </source>
</evidence>
<dbReference type="GO" id="GO:0019899">
    <property type="term" value="F:enzyme binding"/>
    <property type="evidence" value="ECO:0007669"/>
    <property type="project" value="UniProtKB-ARBA"/>
</dbReference>
<dbReference type="SMART" id="SM00343">
    <property type="entry name" value="ZnF_C2HC"/>
    <property type="match status" value="1"/>
</dbReference>
<evidence type="ECO:0000313" key="5">
    <source>
        <dbReference type="WBParaSite" id="TMUE_1000005523.1"/>
    </source>
</evidence>
<keyword evidence="4" id="KW-1185">Reference proteome</keyword>
<evidence type="ECO:0000313" key="4">
    <source>
        <dbReference type="Proteomes" id="UP000046395"/>
    </source>
</evidence>
<name>A0A5S6QE72_TRIMR</name>
<dbReference type="WBParaSite" id="TMUE_1000005523.1">
    <property type="protein sequence ID" value="TMUE_1000005523.1"/>
    <property type="gene ID" value="WBGene00299303"/>
</dbReference>
<feature type="domain" description="CCHC-type" evidence="3">
    <location>
        <begin position="178"/>
        <end position="193"/>
    </location>
</feature>
<proteinExistence type="predicted"/>
<dbReference type="AlphaFoldDB" id="A0A5S6QE72"/>
<dbReference type="PROSITE" id="PS50158">
    <property type="entry name" value="ZF_CCHC"/>
    <property type="match status" value="1"/>
</dbReference>
<dbReference type="Pfam" id="PF00098">
    <property type="entry name" value="zf-CCHC"/>
    <property type="match status" value="1"/>
</dbReference>
<keyword evidence="1" id="KW-0863">Zinc-finger</keyword>
<evidence type="ECO:0000256" key="2">
    <source>
        <dbReference type="SAM" id="MobiDB-lite"/>
    </source>
</evidence>
<protein>
    <submittedName>
        <fullName evidence="5">CCHC-type domain-containing protein</fullName>
    </submittedName>
</protein>
<dbReference type="GO" id="GO:0003676">
    <property type="term" value="F:nucleic acid binding"/>
    <property type="evidence" value="ECO:0007669"/>
    <property type="project" value="InterPro"/>
</dbReference>
<dbReference type="SUPFAM" id="SSF57756">
    <property type="entry name" value="Retrovirus zinc finger-like domains"/>
    <property type="match status" value="1"/>
</dbReference>
<dbReference type="Proteomes" id="UP000046395">
    <property type="component" value="Unassembled WGS sequence"/>
</dbReference>
<keyword evidence="1" id="KW-0862">Zinc</keyword>
<sequence length="246" mass="26875">MVHRIPWWNGLRSLSLVCKLSGVADIGSVLPLLLSAGAFAVCKQLSDEDRRDVKKVKKALLAAFALDRFIACKQFMARKLNFRESPDVFLADLRRLATLARGISDGFLCCAFVAGLPEHVQDVLRAGVRMDDLTIGQLLARARAVMAHETVVCERDTGLAAEVQASVRRVASRNQAVRCYACGGANHFARECPTRNGTMRSARPSRNRNALNFRRDQDNGPVRPAGTLAQGNESGEEACAPPSSRQ</sequence>
<dbReference type="InterPro" id="IPR036875">
    <property type="entry name" value="Znf_CCHC_sf"/>
</dbReference>
<dbReference type="GO" id="GO:0008270">
    <property type="term" value="F:zinc ion binding"/>
    <property type="evidence" value="ECO:0007669"/>
    <property type="project" value="UniProtKB-KW"/>
</dbReference>
<keyword evidence="1" id="KW-0479">Metal-binding</keyword>
<organism evidence="4 5">
    <name type="scientific">Trichuris muris</name>
    <name type="common">Mouse whipworm</name>
    <dbReference type="NCBI Taxonomy" id="70415"/>
    <lineage>
        <taxon>Eukaryota</taxon>
        <taxon>Metazoa</taxon>
        <taxon>Ecdysozoa</taxon>
        <taxon>Nematoda</taxon>
        <taxon>Enoplea</taxon>
        <taxon>Dorylaimia</taxon>
        <taxon>Trichinellida</taxon>
        <taxon>Trichuridae</taxon>
        <taxon>Trichuris</taxon>
    </lineage>
</organism>
<reference evidence="5" key="1">
    <citation type="submission" date="2019-12" db="UniProtKB">
        <authorList>
            <consortium name="WormBaseParasite"/>
        </authorList>
    </citation>
    <scope>IDENTIFICATION</scope>
</reference>
<feature type="region of interest" description="Disordered" evidence="2">
    <location>
        <begin position="195"/>
        <end position="246"/>
    </location>
</feature>